<dbReference type="GeneID" id="109943445"/>
<evidence type="ECO:0000313" key="3">
    <source>
        <dbReference type="Proteomes" id="UP000007305"/>
    </source>
</evidence>
<reference evidence="2" key="2">
    <citation type="submission" date="2019-07" db="EMBL/GenBank/DDBJ databases">
        <authorList>
            <person name="Seetharam A."/>
            <person name="Woodhouse M."/>
            <person name="Cannon E."/>
        </authorList>
    </citation>
    <scope>NUCLEOTIDE SEQUENCE [LARGE SCALE GENOMIC DNA]</scope>
    <source>
        <strain evidence="2">cv. B73</strain>
    </source>
</reference>
<organism evidence="2 3">
    <name type="scientific">Zea mays</name>
    <name type="common">Maize</name>
    <dbReference type="NCBI Taxonomy" id="4577"/>
    <lineage>
        <taxon>Eukaryota</taxon>
        <taxon>Viridiplantae</taxon>
        <taxon>Streptophyta</taxon>
        <taxon>Embryophyta</taxon>
        <taxon>Tracheophyta</taxon>
        <taxon>Spermatophyta</taxon>
        <taxon>Magnoliopsida</taxon>
        <taxon>Liliopsida</taxon>
        <taxon>Poales</taxon>
        <taxon>Poaceae</taxon>
        <taxon>PACMAD clade</taxon>
        <taxon>Panicoideae</taxon>
        <taxon>Andropogonodae</taxon>
        <taxon>Andropogoneae</taxon>
        <taxon>Tripsacinae</taxon>
        <taxon>Zea</taxon>
    </lineage>
</organism>
<dbReference type="EnsemblPlants" id="Zm00001eb026900_T001">
    <property type="protein sequence ID" value="Zm00001eb026900_P001"/>
    <property type="gene ID" value="Zm00001eb026900"/>
</dbReference>
<reference evidence="3" key="1">
    <citation type="submission" date="2015-12" db="EMBL/GenBank/DDBJ databases">
        <title>Update maize B73 reference genome by single molecule sequencing technologies.</title>
        <authorList>
            <consortium name="Maize Genome Sequencing Project"/>
            <person name="Ware D."/>
        </authorList>
    </citation>
    <scope>NUCLEOTIDE SEQUENCE [LARGE SCALE GENOMIC DNA]</scope>
    <source>
        <strain evidence="3">cv. B73</strain>
    </source>
</reference>
<dbReference type="KEGG" id="zma:109943445"/>
<dbReference type="Proteomes" id="UP000007305">
    <property type="component" value="Chromosome 1"/>
</dbReference>
<evidence type="ECO:0000313" key="2">
    <source>
        <dbReference type="EnsemblPlants" id="Zm00001eb026900_P001"/>
    </source>
</evidence>
<dbReference type="RefSeq" id="XP_020402064.1">
    <property type="nucleotide sequence ID" value="XM_020546475.2"/>
</dbReference>
<accession>A0A804LPS8</accession>
<name>A0A804LPS8_MAIZE</name>
<proteinExistence type="predicted"/>
<dbReference type="AlphaFoldDB" id="A0A804LPS8"/>
<dbReference type="InParanoid" id="A0A804LPS8"/>
<reference evidence="2" key="3">
    <citation type="submission" date="2021-05" db="UniProtKB">
        <authorList>
            <consortium name="EnsemblPlants"/>
        </authorList>
    </citation>
    <scope>IDENTIFICATION</scope>
    <source>
        <strain evidence="2">cv. B73</strain>
    </source>
</reference>
<evidence type="ECO:0000256" key="1">
    <source>
        <dbReference type="SAM" id="MobiDB-lite"/>
    </source>
</evidence>
<gene>
    <name evidence="2" type="primary">LOC109943445</name>
</gene>
<keyword evidence="3" id="KW-1185">Reference proteome</keyword>
<protein>
    <submittedName>
        <fullName evidence="2">Uncharacterized protein</fullName>
    </submittedName>
</protein>
<feature type="region of interest" description="Disordered" evidence="1">
    <location>
        <begin position="1"/>
        <end position="37"/>
    </location>
</feature>
<sequence>MAGMRSRPHRASGVLARRTGERSSQHRSPKSGEHLMSGRHIPGHVLVFLSSPRCPCPSALASASNGAEFLLSKPHVSLISVAPRIILVCLSFSWLSSRRWSLLPNVPKRAELLTVVRRYGLASGRSCLHHLRQLASPAALYATILYCCRSYRQTLCVASSLSLSTRLGSRRAMAAREGWQGLAMVVRHCYFRVPRYGRTPFHAVVSWLSPSPLSCIFNFKHCLQHRRCRAFFILDASNSFPSCATCPVKCETWPSTRWPSLGIQRRHRFSRQMLDETLDLRNCHHSNSFAVSCVPAGETRSPRSV</sequence>
<dbReference type="Gramene" id="Zm00001eb026900_T001">
    <property type="protein sequence ID" value="Zm00001eb026900_P001"/>
    <property type="gene ID" value="Zm00001eb026900"/>
</dbReference>
<feature type="compositionally biased region" description="Basic residues" evidence="1">
    <location>
        <begin position="1"/>
        <end position="10"/>
    </location>
</feature>